<dbReference type="SUPFAM" id="SSF49998">
    <property type="entry name" value="Amine oxidase catalytic domain"/>
    <property type="match status" value="1"/>
</dbReference>
<evidence type="ECO:0000313" key="7">
    <source>
        <dbReference type="Proteomes" id="UP000245506"/>
    </source>
</evidence>
<comment type="caution">
    <text evidence="6">The sequence shown here is derived from an EMBL/GenBank/DDBJ whole genome shotgun (WGS) entry which is preliminary data.</text>
</comment>
<organism evidence="6 7">
    <name type="scientific">Leucothrix arctica</name>
    <dbReference type="NCBI Taxonomy" id="1481894"/>
    <lineage>
        <taxon>Bacteria</taxon>
        <taxon>Pseudomonadati</taxon>
        <taxon>Pseudomonadota</taxon>
        <taxon>Gammaproteobacteria</taxon>
        <taxon>Thiotrichales</taxon>
        <taxon>Thiotrichaceae</taxon>
        <taxon>Leucothrix</taxon>
    </lineage>
</organism>
<dbReference type="Pfam" id="PF17963">
    <property type="entry name" value="Big_9"/>
    <property type="match status" value="4"/>
</dbReference>
<dbReference type="Gene3D" id="2.70.98.20">
    <property type="entry name" value="Copper amine oxidase, catalytic domain"/>
    <property type="match status" value="1"/>
</dbReference>
<dbReference type="InterPro" id="IPR036460">
    <property type="entry name" value="Cu_amine_oxidase_C_sf"/>
</dbReference>
<feature type="domain" description="Copper amine oxidase catalytic" evidence="5">
    <location>
        <begin position="32"/>
        <end position="396"/>
    </location>
</feature>
<dbReference type="Gene3D" id="2.60.40.2810">
    <property type="match status" value="2"/>
</dbReference>
<dbReference type="Proteomes" id="UP000245506">
    <property type="component" value="Unassembled WGS sequence"/>
</dbReference>
<comment type="PTM">
    <text evidence="2 3">Topaquinone (TPQ) is generated by copper-dependent autoxidation of a specific tyrosyl residue.</text>
</comment>
<dbReference type="OrthoDB" id="9772590at2"/>
<dbReference type="EMBL" id="QGKL01000031">
    <property type="protein sequence ID" value="PWQ95978.1"/>
    <property type="molecule type" value="Genomic_DNA"/>
</dbReference>
<dbReference type="InterPro" id="IPR000269">
    <property type="entry name" value="Cu_amine_oxidase"/>
</dbReference>
<dbReference type="InterPro" id="IPR015798">
    <property type="entry name" value="Cu_amine_oxidase_C"/>
</dbReference>
<evidence type="ECO:0000256" key="2">
    <source>
        <dbReference type="PIRSR" id="PIRSR600269-51"/>
    </source>
</evidence>
<keyword evidence="4" id="KW-0732">Signal</keyword>
<dbReference type="GO" id="GO:0005886">
    <property type="term" value="C:plasma membrane"/>
    <property type="evidence" value="ECO:0007669"/>
    <property type="project" value="TreeGrafter"/>
</dbReference>
<feature type="active site" description="Schiff-base intermediate with substrate; via topaquinone" evidence="1">
    <location>
        <position position="166"/>
    </location>
</feature>
<comment type="cofactor">
    <cofactor evidence="3">
        <name>Cu cation</name>
        <dbReference type="ChEBI" id="CHEBI:23378"/>
    </cofactor>
    <text evidence="3">Contains 1 topaquinone per subunit.</text>
</comment>
<dbReference type="PANTHER" id="PTHR10638">
    <property type="entry name" value="COPPER AMINE OXIDASE"/>
    <property type="match status" value="1"/>
</dbReference>
<evidence type="ECO:0000259" key="5">
    <source>
        <dbReference type="Pfam" id="PF01179"/>
    </source>
</evidence>
<dbReference type="NCBIfam" id="NF012211">
    <property type="entry name" value="tand_rpt_95"/>
    <property type="match status" value="2"/>
</dbReference>
<name>A0A317CBP5_9GAMM</name>
<dbReference type="AlphaFoldDB" id="A0A317CBP5"/>
<gene>
    <name evidence="6" type="ORF">DKT75_11410</name>
</gene>
<dbReference type="RefSeq" id="WP_109823557.1">
    <property type="nucleotide sequence ID" value="NZ_QGKL01000031.1"/>
</dbReference>
<dbReference type="GO" id="GO:0009308">
    <property type="term" value="P:amine metabolic process"/>
    <property type="evidence" value="ECO:0007669"/>
    <property type="project" value="UniProtKB-UniRule"/>
</dbReference>
<dbReference type="PANTHER" id="PTHR10638:SF20">
    <property type="entry name" value="AMINE OXIDASE"/>
    <property type="match status" value="1"/>
</dbReference>
<feature type="signal peptide" evidence="4">
    <location>
        <begin position="1"/>
        <end position="28"/>
    </location>
</feature>
<dbReference type="Gene3D" id="2.60.40.3440">
    <property type="match status" value="2"/>
</dbReference>
<evidence type="ECO:0000256" key="4">
    <source>
        <dbReference type="SAM" id="SignalP"/>
    </source>
</evidence>
<sequence>MNKATSIKRFIQLIIVSASLWGLGSVQAAEHCADSYSIDQTLPNGSRWDMCWTHNNNHGISYHHIYYTPKNGTRRLILNDASIAQIHVPYDDNGARYHDVSDYGLGGGYLQSMTTDECEGGTFGVYSGKNAVCSQVQKKSAAYRYAENVEDADALKVFSVSKVGAYVYIPQWLFYGDGRIEPSLAATGSLQRFTSSTNEDHGWLMSSLANNTYRIGLSHIHNYFWRLDFDVNGTGSDDVVQEINYTSSNGQRQRTMTTFNTEVARDVSPTNMRSWLIRDGALSNTKGHQSGYEIRLPEAGHREIGPSFEPFTNNDFYVTRYNSCEQIASHNQRVNTCDADSLDEFVNGETLTGQDLVTWVGLTFYHMPRSEDAPQMDLHSNRFEIIPRDWHDKNPLTTIVITSPEALVATEDTATTDAGVAITIDVLANDTGTGIYLNEVNNPANGTAVISGGKIVYTPNAGYAGTEVFWYNIKDTSGATYGTKITVTVSGTDYSAFPSGNVDNVTTASNTALTVDVLANDVGNELRISSFNAGTEKGGVVTKVNEKLVYTPSQNYVGTDTFWYNFLDSLDRGYGVLVTVEVTGTDPSVYPTGTADNVTTAINTGLLIDVLSNDIGSGLTLSSTNAWSLNGGQVVIESNQIRYTPKTDFVGEDKLWYVFADSLGRINNGEVTITISGSAAAPYPVAISDTVTTAVNTAVTINVLANDIGSGLSISEVNDYSVNSGTVTIVNGSLLYTPEQGFTGTDSFWYAITDSLNRSNAIQVFVTVGS</sequence>
<feature type="modified residue" description="2',4',5'-topaquinone" evidence="2">
    <location>
        <position position="166"/>
    </location>
</feature>
<keyword evidence="7" id="KW-1185">Reference proteome</keyword>
<dbReference type="EC" id="1.4.3.-" evidence="3"/>
<accession>A0A317CBP5</accession>
<evidence type="ECO:0000256" key="1">
    <source>
        <dbReference type="PIRSR" id="PIRSR600269-50"/>
    </source>
</evidence>
<reference evidence="6 7" key="1">
    <citation type="submission" date="2018-05" db="EMBL/GenBank/DDBJ databases">
        <title>Leucothrix arctica sp. nov., isolated from Arctic seawater.</title>
        <authorList>
            <person name="Choi A."/>
            <person name="Baek K."/>
        </authorList>
    </citation>
    <scope>NUCLEOTIDE SEQUENCE [LARGE SCALE GENOMIC DNA]</scope>
    <source>
        <strain evidence="6 7">IMCC9719</strain>
    </source>
</reference>
<keyword evidence="1 3" id="KW-0801">TPQ</keyword>
<dbReference type="Pfam" id="PF01179">
    <property type="entry name" value="Cu_amine_oxid"/>
    <property type="match status" value="1"/>
</dbReference>
<dbReference type="GO" id="GO:0008131">
    <property type="term" value="F:primary methylamine oxidase activity"/>
    <property type="evidence" value="ECO:0007669"/>
    <property type="project" value="InterPro"/>
</dbReference>
<keyword evidence="3" id="KW-0479">Metal-binding</keyword>
<protein>
    <recommendedName>
        <fullName evidence="3">Amine oxidase</fullName>
        <ecNumber evidence="3">1.4.3.-</ecNumber>
    </recommendedName>
</protein>
<evidence type="ECO:0000313" key="6">
    <source>
        <dbReference type="EMBL" id="PWQ95978.1"/>
    </source>
</evidence>
<feature type="active site" description="Proton acceptor" evidence="1">
    <location>
        <position position="99"/>
    </location>
</feature>
<proteinExistence type="inferred from homology"/>
<comment type="similarity">
    <text evidence="3">Belongs to the copper/topaquinone oxidase family.</text>
</comment>
<dbReference type="GO" id="GO:0005507">
    <property type="term" value="F:copper ion binding"/>
    <property type="evidence" value="ECO:0007669"/>
    <property type="project" value="InterPro"/>
</dbReference>
<feature type="chain" id="PRO_5016323311" description="Amine oxidase" evidence="4">
    <location>
        <begin position="29"/>
        <end position="770"/>
    </location>
</feature>
<dbReference type="GO" id="GO:0048038">
    <property type="term" value="F:quinone binding"/>
    <property type="evidence" value="ECO:0007669"/>
    <property type="project" value="InterPro"/>
</dbReference>
<evidence type="ECO:0000256" key="3">
    <source>
        <dbReference type="RuleBase" id="RU000672"/>
    </source>
</evidence>
<keyword evidence="3" id="KW-0560">Oxidoreductase</keyword>
<keyword evidence="3" id="KW-0186">Copper</keyword>